<dbReference type="Proteomes" id="UP000095287">
    <property type="component" value="Unplaced"/>
</dbReference>
<reference evidence="2" key="1">
    <citation type="submission" date="2016-11" db="UniProtKB">
        <authorList>
            <consortium name="WormBaseParasite"/>
        </authorList>
    </citation>
    <scope>IDENTIFICATION</scope>
</reference>
<proteinExistence type="predicted"/>
<evidence type="ECO:0000313" key="2">
    <source>
        <dbReference type="WBParaSite" id="L893_g31929.t1"/>
    </source>
</evidence>
<evidence type="ECO:0000313" key="1">
    <source>
        <dbReference type="Proteomes" id="UP000095287"/>
    </source>
</evidence>
<name>A0A1I8A2I5_9BILA</name>
<accession>A0A1I8A2I5</accession>
<dbReference type="WBParaSite" id="L893_g31929.t1">
    <property type="protein sequence ID" value="L893_g31929.t1"/>
    <property type="gene ID" value="L893_g31929"/>
</dbReference>
<organism evidence="1 2">
    <name type="scientific">Steinernema glaseri</name>
    <dbReference type="NCBI Taxonomy" id="37863"/>
    <lineage>
        <taxon>Eukaryota</taxon>
        <taxon>Metazoa</taxon>
        <taxon>Ecdysozoa</taxon>
        <taxon>Nematoda</taxon>
        <taxon>Chromadorea</taxon>
        <taxon>Rhabditida</taxon>
        <taxon>Tylenchina</taxon>
        <taxon>Panagrolaimomorpha</taxon>
        <taxon>Strongyloidoidea</taxon>
        <taxon>Steinernematidae</taxon>
        <taxon>Steinernema</taxon>
    </lineage>
</organism>
<protein>
    <submittedName>
        <fullName evidence="2">ERCC4 domain-containing protein</fullName>
    </submittedName>
</protein>
<sequence>MSISKVQMFLRSPHFTQLLLFECVDMESTVVRSHSTVKIAFVDLHYRRPSVPRSFAFFFPHRRLLQLPNMDSVPFRFIEDVVTTLDWTGNPISEITKLTSYFGDYALSLTGNAHRDYMILVESGRITHLHHDDVEEGYVQDLTILVPIKGTVYRILLKLIASGRLTVCDVMLLQGVNKRASKALVKLFAQEQFERLDTRCPKTTLRVLDYWKTAEARPGKYVDMIIPTDEPPEFIKDLFSDGLRRCSKEEEQEISKQLYLFKAHVPSTTVHQLTPFQGPRRVYLTYSRKEQATGLDELLGSLEGVDKIRSHLTFGVIL</sequence>
<keyword evidence="1" id="KW-1185">Reference proteome</keyword>
<dbReference type="AlphaFoldDB" id="A0A1I8A2I5"/>